<protein>
    <submittedName>
        <fullName evidence="1">Uncharacterized protein</fullName>
    </submittedName>
</protein>
<keyword evidence="2" id="KW-1185">Reference proteome</keyword>
<evidence type="ECO:0000313" key="2">
    <source>
        <dbReference type="Proteomes" id="UP000297348"/>
    </source>
</evidence>
<accession>A0A4Z0J897</accession>
<sequence length="97" mass="10704">MVEWVPAENGVTIGQLGTEGGVIFRDEEWPGVGRITLERKRTEAAITCGLYGTFFDTAFTSPAEGNQKYDAMKAALEKSPDDVQGLGEWCDWFVGHF</sequence>
<proteinExistence type="predicted"/>
<dbReference type="OrthoDB" id="5382843at2"/>
<evidence type="ECO:0000313" key="1">
    <source>
        <dbReference type="EMBL" id="TGD17627.1"/>
    </source>
</evidence>
<gene>
    <name evidence="1" type="ORF">EGT51_11680</name>
</gene>
<organism evidence="1 2">
    <name type="scientific">Levilactobacillus suantsaiihabitans</name>
    <dbReference type="NCBI Taxonomy" id="2487722"/>
    <lineage>
        <taxon>Bacteria</taxon>
        <taxon>Bacillati</taxon>
        <taxon>Bacillota</taxon>
        <taxon>Bacilli</taxon>
        <taxon>Lactobacillales</taxon>
        <taxon>Lactobacillaceae</taxon>
        <taxon>Levilactobacillus</taxon>
    </lineage>
</organism>
<dbReference type="AlphaFoldDB" id="A0A4Z0J897"/>
<name>A0A4Z0J897_9LACO</name>
<reference evidence="1 2" key="1">
    <citation type="submission" date="2018-10" db="EMBL/GenBank/DDBJ databases">
        <title>Lactobacillus sp. R7 and Lactobacillus sp. R19 isolated from fermented mustard green product of Taiwan.</title>
        <authorList>
            <person name="Lin S.-T."/>
        </authorList>
    </citation>
    <scope>NUCLEOTIDE SEQUENCE [LARGE SCALE GENOMIC DNA]</scope>
    <source>
        <strain evidence="1 2">BCRC 81129</strain>
    </source>
</reference>
<dbReference type="RefSeq" id="WP_135368851.1">
    <property type="nucleotide sequence ID" value="NZ_RKLX01000026.1"/>
</dbReference>
<dbReference type="Proteomes" id="UP000297348">
    <property type="component" value="Unassembled WGS sequence"/>
</dbReference>
<comment type="caution">
    <text evidence="1">The sequence shown here is derived from an EMBL/GenBank/DDBJ whole genome shotgun (WGS) entry which is preliminary data.</text>
</comment>
<dbReference type="EMBL" id="RKLX01000026">
    <property type="protein sequence ID" value="TGD17627.1"/>
    <property type="molecule type" value="Genomic_DNA"/>
</dbReference>